<dbReference type="AlphaFoldDB" id="A0A0V0QAW3"/>
<comment type="caution">
    <text evidence="2">The sequence shown here is derived from an EMBL/GenBank/DDBJ whole genome shotgun (WGS) entry which is preliminary data.</text>
</comment>
<proteinExistence type="predicted"/>
<organism evidence="2 3">
    <name type="scientific">Pseudocohnilembus persalinus</name>
    <name type="common">Ciliate</name>
    <dbReference type="NCBI Taxonomy" id="266149"/>
    <lineage>
        <taxon>Eukaryota</taxon>
        <taxon>Sar</taxon>
        <taxon>Alveolata</taxon>
        <taxon>Ciliophora</taxon>
        <taxon>Intramacronucleata</taxon>
        <taxon>Oligohymenophorea</taxon>
        <taxon>Scuticociliatia</taxon>
        <taxon>Philasterida</taxon>
        <taxon>Pseudocohnilembidae</taxon>
        <taxon>Pseudocohnilembus</taxon>
    </lineage>
</organism>
<evidence type="ECO:0000313" key="3">
    <source>
        <dbReference type="Proteomes" id="UP000054937"/>
    </source>
</evidence>
<dbReference type="Proteomes" id="UP000054937">
    <property type="component" value="Unassembled WGS sequence"/>
</dbReference>
<gene>
    <name evidence="2" type="ORF">PPERSA_07051</name>
</gene>
<dbReference type="InParanoid" id="A0A0V0QAW3"/>
<feature type="coiled-coil region" evidence="1">
    <location>
        <begin position="397"/>
        <end position="424"/>
    </location>
</feature>
<keyword evidence="3" id="KW-1185">Reference proteome</keyword>
<evidence type="ECO:0000256" key="1">
    <source>
        <dbReference type="SAM" id="Coils"/>
    </source>
</evidence>
<dbReference type="EMBL" id="LDAU01000215">
    <property type="protein sequence ID" value="KRW99279.1"/>
    <property type="molecule type" value="Genomic_DNA"/>
</dbReference>
<protein>
    <submittedName>
        <fullName evidence="2">Uncharacterized protein</fullName>
    </submittedName>
</protein>
<name>A0A0V0QAW3_PSEPJ</name>
<evidence type="ECO:0000313" key="2">
    <source>
        <dbReference type="EMBL" id="KRW99279.1"/>
    </source>
</evidence>
<sequence>MHQIIYKILKFTIQNTNLEIVKSLLSEKNDIIKMIINNYRKDNLFTSIGRSNHCTRGYVSLIEKLSVLIYKQSFLLQLINHSSKDIDQDELIFYKSAKLPLVELDNPPEFQRQKLWIIDKREVKEQEDEQPKILYKLGHFNCWVEILDPESFHSIKEGKINPNFQFWDHYLNKNLEWQDYKQYKLELIIEEGNANLNKIKNIITTNQEELKLFQIDLSIKKQRNSQTYANSPNIQVLSGNQSSNIILPQEQNNSNMINNSQNLNNNKNYSNNTQAIRNTIQLKPIEFQSQVQIDKLSKQERIGRSKSIRIQKKFLSEPPTIDVFDKREIFLNMVVNGCFRLICFNKYCANNKNNKKNVSQLQAALLLRKLPQNELDNIYDCDTYEKIHQNKMDKDPDQQLNQKKQRLQKELRDLQKEYQKIDFLPNFMDQFQKIEEITKKVEQILKQCQNQPEFFEITVDIKKLQNKVSDTFQALPKKKIYLINQQKQNQANRERDINLCIHMGKIYEQNMNDIEKASQYYKQAQKEAIQANSIVHILKSRFLINNIREQHVINKLQQNSNLRIKKLKEQSQSQHVSFASDSYSQSNQCLENLV</sequence>
<accession>A0A0V0QAW3</accession>
<keyword evidence="1" id="KW-0175">Coiled coil</keyword>
<reference evidence="2 3" key="1">
    <citation type="journal article" date="2015" name="Sci. Rep.">
        <title>Genome of the facultative scuticociliatosis pathogen Pseudocohnilembus persalinus provides insight into its virulence through horizontal gene transfer.</title>
        <authorList>
            <person name="Xiong J."/>
            <person name="Wang G."/>
            <person name="Cheng J."/>
            <person name="Tian M."/>
            <person name="Pan X."/>
            <person name="Warren A."/>
            <person name="Jiang C."/>
            <person name="Yuan D."/>
            <person name="Miao W."/>
        </authorList>
    </citation>
    <scope>NUCLEOTIDE SEQUENCE [LARGE SCALE GENOMIC DNA]</scope>
    <source>
        <strain evidence="2">36N120E</strain>
    </source>
</reference>